<reference evidence="3 5" key="2">
    <citation type="submission" date="2018-06" db="EMBL/GenBank/DDBJ databases">
        <authorList>
            <consortium name="Pathogen Informatics"/>
            <person name="Doyle S."/>
        </authorList>
    </citation>
    <scope>NUCLEOTIDE SEQUENCE [LARGE SCALE GENOMIC DNA]</scope>
    <source>
        <strain evidence="3 5">NCTC11991</strain>
    </source>
</reference>
<proteinExistence type="predicted"/>
<accession>A0A378L6I5</accession>
<dbReference type="Proteomes" id="UP000054820">
    <property type="component" value="Unassembled WGS sequence"/>
</dbReference>
<evidence type="ECO:0000313" key="2">
    <source>
        <dbReference type="EMBL" id="KTD80331.1"/>
    </source>
</evidence>
<gene>
    <name evidence="2" type="ORF">Lstg_0593</name>
    <name evidence="3" type="ORF">NCTC11991_00999</name>
</gene>
<organism evidence="3 5">
    <name type="scientific">Legionella steigerwaltii</name>
    <dbReference type="NCBI Taxonomy" id="460"/>
    <lineage>
        <taxon>Bacteria</taxon>
        <taxon>Pseudomonadati</taxon>
        <taxon>Pseudomonadota</taxon>
        <taxon>Gammaproteobacteria</taxon>
        <taxon>Legionellales</taxon>
        <taxon>Legionellaceae</taxon>
        <taxon>Legionella</taxon>
    </lineage>
</organism>
<evidence type="ECO:0000313" key="5">
    <source>
        <dbReference type="Proteomes" id="UP000255110"/>
    </source>
</evidence>
<protein>
    <submittedName>
        <fullName evidence="3">Uncharacterized protein</fullName>
    </submittedName>
</protein>
<name>A0A378L6I5_9GAMM</name>
<dbReference type="EMBL" id="UGOY01000001">
    <property type="protein sequence ID" value="STY22413.1"/>
    <property type="molecule type" value="Genomic_DNA"/>
</dbReference>
<sequence>MTKVTGPQNGKFITASFDSKDKKNNSKSRFPSLKTTKDLALLSIAGNEYCRGDFLCAIVQQAVATHQTEPGYSGVKGKTTFLIADEIYWHNLSGTSDSESDELKQKARELGEKYFEENLGAFLAPLGLTPEKFNDNYCTKSMDEKIAVINQLAADQGKNFEIVRWHTWVDQKNFKKTVTEILPLYSSVTGLKLPLEKSVEEFATRHTGEGGDPQLWSTRSRGYLTEESPSIMLLASTLGYNFIIYPGSILPPFVATKEYFVVEKHAPHIEKGMNVEDKCFHDKHSIHVDNPFLLANWLEVNFKRSHENLAIAREKNVKEEKRKAEEIDEVTKVQQTPNPTKTESYSSAVSFFSPKRDKTIGSRAAICPALTSSKGEGAAPSQSEKVGMTLECMPSKNEKIEMTLELIPSEGENEMVLKRIHPRKLTPSEISGKELASSITTGISRAIQKELLSKKDQAVESNATPLTQIWEGITKGVLAADLPVSEKIGFLTELVGGFMDRQVSEEEATAYPKLTAKRA</sequence>
<dbReference type="EMBL" id="LNYZ01000003">
    <property type="protein sequence ID" value="KTD80331.1"/>
    <property type="molecule type" value="Genomic_DNA"/>
</dbReference>
<dbReference type="OrthoDB" id="5653377at2"/>
<feature type="region of interest" description="Disordered" evidence="1">
    <location>
        <begin position="328"/>
        <end position="347"/>
    </location>
</feature>
<dbReference type="Proteomes" id="UP000255110">
    <property type="component" value="Unassembled WGS sequence"/>
</dbReference>
<keyword evidence="4" id="KW-1185">Reference proteome</keyword>
<feature type="region of interest" description="Disordered" evidence="1">
    <location>
        <begin position="1"/>
        <end position="29"/>
    </location>
</feature>
<dbReference type="AlphaFoldDB" id="A0A378L6I5"/>
<evidence type="ECO:0000256" key="1">
    <source>
        <dbReference type="SAM" id="MobiDB-lite"/>
    </source>
</evidence>
<dbReference type="RefSeq" id="WP_058476179.1">
    <property type="nucleotide sequence ID" value="NZ_CAAAIO010000035.1"/>
</dbReference>
<feature type="compositionally biased region" description="Polar residues" evidence="1">
    <location>
        <begin position="332"/>
        <end position="347"/>
    </location>
</feature>
<evidence type="ECO:0000313" key="4">
    <source>
        <dbReference type="Proteomes" id="UP000054820"/>
    </source>
</evidence>
<reference evidence="2 4" key="1">
    <citation type="submission" date="2015-11" db="EMBL/GenBank/DDBJ databases">
        <title>Genomic analysis of 38 Legionella species identifies large and diverse effector repertoires.</title>
        <authorList>
            <person name="Burstein D."/>
            <person name="Amaro F."/>
            <person name="Zusman T."/>
            <person name="Lifshitz Z."/>
            <person name="Cohen O."/>
            <person name="Gilbert J.A."/>
            <person name="Pupko T."/>
            <person name="Shuman H.A."/>
            <person name="Segal G."/>
        </authorList>
    </citation>
    <scope>NUCLEOTIDE SEQUENCE [LARGE SCALE GENOMIC DNA]</scope>
    <source>
        <strain evidence="2 4">SC-18-C9</strain>
    </source>
</reference>
<evidence type="ECO:0000313" key="3">
    <source>
        <dbReference type="EMBL" id="STY22413.1"/>
    </source>
</evidence>